<dbReference type="CDD" id="cd13578">
    <property type="entry name" value="PBP2_Bug27"/>
    <property type="match status" value="1"/>
</dbReference>
<evidence type="ECO:0000256" key="1">
    <source>
        <dbReference type="ARBA" id="ARBA00006987"/>
    </source>
</evidence>
<dbReference type="SUPFAM" id="SSF53850">
    <property type="entry name" value="Periplasmic binding protein-like II"/>
    <property type="match status" value="1"/>
</dbReference>
<gene>
    <name evidence="3" type="ORF">DD666_17000</name>
</gene>
<keyword evidence="2" id="KW-0732">Signal</keyword>
<dbReference type="InterPro" id="IPR005064">
    <property type="entry name" value="BUG"/>
</dbReference>
<evidence type="ECO:0000313" key="4">
    <source>
        <dbReference type="Proteomes" id="UP000264036"/>
    </source>
</evidence>
<comment type="similarity">
    <text evidence="1">Belongs to the UPF0065 (bug) family.</text>
</comment>
<dbReference type="Gene3D" id="3.40.190.150">
    <property type="entry name" value="Bordetella uptake gene, domain 1"/>
    <property type="match status" value="1"/>
</dbReference>
<proteinExistence type="inferred from homology"/>
<reference evidence="3 4" key="1">
    <citation type="journal article" date="2018" name="Nat. Biotechnol.">
        <title>A standardized bacterial taxonomy based on genome phylogeny substantially revises the tree of life.</title>
        <authorList>
            <person name="Parks D.H."/>
            <person name="Chuvochina M."/>
            <person name="Waite D.W."/>
            <person name="Rinke C."/>
            <person name="Skarshewski A."/>
            <person name="Chaumeil P.A."/>
            <person name="Hugenholtz P."/>
        </authorList>
    </citation>
    <scope>NUCLEOTIDE SEQUENCE [LARGE SCALE GENOMIC DNA]</scope>
    <source>
        <strain evidence="3">UBA10707</strain>
    </source>
</reference>
<dbReference type="EMBL" id="DOEK01000035">
    <property type="protein sequence ID" value="HBP31095.1"/>
    <property type="molecule type" value="Genomic_DNA"/>
</dbReference>
<dbReference type="AlphaFoldDB" id="A0A356LKN7"/>
<dbReference type="PANTHER" id="PTHR42928:SF5">
    <property type="entry name" value="BLR1237 PROTEIN"/>
    <property type="match status" value="1"/>
</dbReference>
<feature type="signal peptide" evidence="2">
    <location>
        <begin position="1"/>
        <end position="32"/>
    </location>
</feature>
<name>A0A356LKN7_9BURK</name>
<dbReference type="InterPro" id="IPR042100">
    <property type="entry name" value="Bug_dom1"/>
</dbReference>
<dbReference type="Proteomes" id="UP000264036">
    <property type="component" value="Unassembled WGS sequence"/>
</dbReference>
<protein>
    <submittedName>
        <fullName evidence="3">MFS transporter</fullName>
    </submittedName>
</protein>
<evidence type="ECO:0000313" key="3">
    <source>
        <dbReference type="EMBL" id="HBP31095.1"/>
    </source>
</evidence>
<feature type="chain" id="PRO_5016965952" evidence="2">
    <location>
        <begin position="33"/>
        <end position="332"/>
    </location>
</feature>
<dbReference type="PANTHER" id="PTHR42928">
    <property type="entry name" value="TRICARBOXYLATE-BINDING PROTEIN"/>
    <property type="match status" value="1"/>
</dbReference>
<dbReference type="Gene3D" id="3.40.190.10">
    <property type="entry name" value="Periplasmic binding protein-like II"/>
    <property type="match status" value="1"/>
</dbReference>
<sequence>MKTLMMQRRQLLKSALYGAAAVYGLRPAMAFAAQWPAKAVSFIVPFAPGGPVDTVARIVTNGLTQQWQQTAIIENRAGAGGILGARLSAQAKSDGYNYFFAAIHHAILPSLNKSLDYDIQKDFVPVGAVARFPIILIAHPSLKVKSVKELIALAKEQPGKIAYSSSGTGGGTHLAGALFASMAGIELQHVPYKGSAPAVQDLVGGQVQLMFADATSALPFIKSGKVIPLGVGNPQRSDLAPDVPPIANEGLPGYEAYSWSGLFAPAGTPADIVKQFNQNLNAQLNDKSVIAKMQGSGSEAMPMTPEEFGKFLSDEIAKWHKTITDANITIQG</sequence>
<accession>A0A356LKN7</accession>
<dbReference type="Pfam" id="PF03401">
    <property type="entry name" value="TctC"/>
    <property type="match status" value="1"/>
</dbReference>
<dbReference type="PROSITE" id="PS51318">
    <property type="entry name" value="TAT"/>
    <property type="match status" value="1"/>
</dbReference>
<dbReference type="InterPro" id="IPR006311">
    <property type="entry name" value="TAT_signal"/>
</dbReference>
<comment type="caution">
    <text evidence="3">The sequence shown here is derived from an EMBL/GenBank/DDBJ whole genome shotgun (WGS) entry which is preliminary data.</text>
</comment>
<evidence type="ECO:0000256" key="2">
    <source>
        <dbReference type="SAM" id="SignalP"/>
    </source>
</evidence>
<organism evidence="3 4">
    <name type="scientific">Advenella kashmirensis</name>
    <dbReference type="NCBI Taxonomy" id="310575"/>
    <lineage>
        <taxon>Bacteria</taxon>
        <taxon>Pseudomonadati</taxon>
        <taxon>Pseudomonadota</taxon>
        <taxon>Betaproteobacteria</taxon>
        <taxon>Burkholderiales</taxon>
        <taxon>Alcaligenaceae</taxon>
    </lineage>
</organism>
<dbReference type="PIRSF" id="PIRSF017082">
    <property type="entry name" value="YflP"/>
    <property type="match status" value="1"/>
</dbReference>